<dbReference type="Proteomes" id="UP001187346">
    <property type="component" value="Unassembled WGS sequence"/>
</dbReference>
<sequence length="140" mass="15452">MTEPRFDLPPKASPEVVEKRQALAERVCRELQLVGFTVYRGDLTGGPHYLPGVDVHVTPFVDGGVYADWRTDAELRDPALDLFAQGIDYTNPPPVLRHYHTVLDQMQAVLMAILASAGFEVEEPDGHAHGSMVQVTGFQP</sequence>
<organism evidence="1 2">
    <name type="scientific">Streptomyces prunicolor</name>
    <dbReference type="NCBI Taxonomy" id="67348"/>
    <lineage>
        <taxon>Bacteria</taxon>
        <taxon>Bacillati</taxon>
        <taxon>Actinomycetota</taxon>
        <taxon>Actinomycetes</taxon>
        <taxon>Kitasatosporales</taxon>
        <taxon>Streptomycetaceae</taxon>
        <taxon>Streptomyces</taxon>
    </lineage>
</organism>
<protein>
    <recommendedName>
        <fullName evidence="3">DUF5594 domain-containing protein</fullName>
    </recommendedName>
</protein>
<gene>
    <name evidence="1" type="ORF">R5A26_37260</name>
</gene>
<dbReference type="EMBL" id="JAWMAJ010000181">
    <property type="protein sequence ID" value="MDV7221605.1"/>
    <property type="molecule type" value="Genomic_DNA"/>
</dbReference>
<proteinExistence type="predicted"/>
<comment type="caution">
    <text evidence="1">The sequence shown here is derived from an EMBL/GenBank/DDBJ whole genome shotgun (WGS) entry which is preliminary data.</text>
</comment>
<evidence type="ECO:0000313" key="2">
    <source>
        <dbReference type="Proteomes" id="UP001187346"/>
    </source>
</evidence>
<dbReference type="RefSeq" id="WP_317774777.1">
    <property type="nucleotide sequence ID" value="NZ_JAWMAJ010000181.1"/>
</dbReference>
<evidence type="ECO:0000313" key="1">
    <source>
        <dbReference type="EMBL" id="MDV7221605.1"/>
    </source>
</evidence>
<name>A0ABU4FLW7_9ACTN</name>
<keyword evidence="2" id="KW-1185">Reference proteome</keyword>
<accession>A0ABU4FLW7</accession>
<reference evidence="1 2" key="1">
    <citation type="submission" date="2023-10" db="EMBL/GenBank/DDBJ databases">
        <title>Characterization of rhizosphere-enriched actinobacteria from wheat plants lab-grown on chernevaya soil.</title>
        <authorList>
            <person name="Tikhonova E.N."/>
            <person name="Konopkin A."/>
            <person name="Kravchenko I.K."/>
        </authorList>
    </citation>
    <scope>NUCLEOTIDE SEQUENCE [LARGE SCALE GENOMIC DNA]</scope>
    <source>
        <strain evidence="1 2">RR29</strain>
    </source>
</reference>
<evidence type="ECO:0008006" key="3">
    <source>
        <dbReference type="Google" id="ProtNLM"/>
    </source>
</evidence>